<organism evidence="2 3">
    <name type="scientific">Eiseniibacteriota bacterium</name>
    <dbReference type="NCBI Taxonomy" id="2212470"/>
    <lineage>
        <taxon>Bacteria</taxon>
        <taxon>Candidatus Eiseniibacteriota</taxon>
    </lineage>
</organism>
<reference evidence="2 3" key="1">
    <citation type="submission" date="2020-03" db="EMBL/GenBank/DDBJ databases">
        <title>Metabolic flexibility allows generalist bacteria to become dominant in a frequently disturbed ecosystem.</title>
        <authorList>
            <person name="Chen Y.-J."/>
            <person name="Leung P.M."/>
            <person name="Bay S.K."/>
            <person name="Hugenholtz P."/>
            <person name="Kessler A.J."/>
            <person name="Shelley G."/>
            <person name="Waite D.W."/>
            <person name="Cook P.L."/>
            <person name="Greening C."/>
        </authorList>
    </citation>
    <scope>NUCLEOTIDE SEQUENCE [LARGE SCALE GENOMIC DNA]</scope>
    <source>
        <strain evidence="2">SS_bin_28</strain>
    </source>
</reference>
<dbReference type="SUPFAM" id="SSF56112">
    <property type="entry name" value="Protein kinase-like (PK-like)"/>
    <property type="match status" value="1"/>
</dbReference>
<keyword evidence="2" id="KW-0808">Transferase</keyword>
<dbReference type="GO" id="GO:0016740">
    <property type="term" value="F:transferase activity"/>
    <property type="evidence" value="ECO:0007669"/>
    <property type="project" value="UniProtKB-KW"/>
</dbReference>
<proteinExistence type="predicted"/>
<gene>
    <name evidence="2" type="ORF">HKN21_11850</name>
</gene>
<comment type="caution">
    <text evidence="2">The sequence shown here is derived from an EMBL/GenBank/DDBJ whole genome shotgun (WGS) entry which is preliminary data.</text>
</comment>
<dbReference type="Pfam" id="PF01636">
    <property type="entry name" value="APH"/>
    <property type="match status" value="1"/>
</dbReference>
<dbReference type="Proteomes" id="UP000547674">
    <property type="component" value="Unassembled WGS sequence"/>
</dbReference>
<evidence type="ECO:0000259" key="1">
    <source>
        <dbReference type="Pfam" id="PF01636"/>
    </source>
</evidence>
<accession>A0A7Y2H348</accession>
<dbReference type="InterPro" id="IPR002575">
    <property type="entry name" value="Aminoglycoside_PTrfase"/>
</dbReference>
<dbReference type="EMBL" id="JABDJR010000480">
    <property type="protein sequence ID" value="NNF07447.1"/>
    <property type="molecule type" value="Genomic_DNA"/>
</dbReference>
<evidence type="ECO:0000313" key="2">
    <source>
        <dbReference type="EMBL" id="NNF07447.1"/>
    </source>
</evidence>
<protein>
    <submittedName>
        <fullName evidence="2">Phosphotransferase</fullName>
    </submittedName>
</protein>
<name>A0A7Y2H348_UNCEI</name>
<dbReference type="InterPro" id="IPR011009">
    <property type="entry name" value="Kinase-like_dom_sf"/>
</dbReference>
<evidence type="ECO:0000313" key="3">
    <source>
        <dbReference type="Proteomes" id="UP000547674"/>
    </source>
</evidence>
<dbReference type="AlphaFoldDB" id="A0A7Y2H348"/>
<feature type="domain" description="Aminoglycoside phosphotransferase" evidence="1">
    <location>
        <begin position="19"/>
        <end position="205"/>
    </location>
</feature>
<sequence length="241" mass="27140">MRTEALTKALQPWGKFDVIRPLEGGFRNQCWVVETASAQYVAKTTTRSSAAMKWLASLFNTVASAGLRLPHLVPTREQDFVSNGMTLEPYYEGRPPTPIELQSLRTPIGEIHELTRNFPQRPDFASAKTLRTEPRGGDVDLDRMPPRLVNRCREAWTALSHSPSAVVHGDLHPSNVLVGPDGQVALLDWDEARVDAEAFDLWSIKPQESLHPDQRRALLAWEIATCWTVEPEYARDLARSF</sequence>
<dbReference type="Gene3D" id="3.90.1200.10">
    <property type="match status" value="1"/>
</dbReference>